<evidence type="ECO:0000259" key="6">
    <source>
        <dbReference type="PROSITE" id="PS51387"/>
    </source>
</evidence>
<evidence type="ECO:0000256" key="3">
    <source>
        <dbReference type="ARBA" id="ARBA00022827"/>
    </source>
</evidence>
<comment type="similarity">
    <text evidence="1">Belongs to the oxygen-dependent FAD-linked oxidoreductase family.</text>
</comment>
<dbReference type="InterPro" id="IPR036318">
    <property type="entry name" value="FAD-bd_PCMH-like_sf"/>
</dbReference>
<evidence type="ECO:0000256" key="5">
    <source>
        <dbReference type="SAM" id="SignalP"/>
    </source>
</evidence>
<dbReference type="OrthoDB" id="2151789at2759"/>
<dbReference type="EMBL" id="JH971398">
    <property type="protein sequence ID" value="EKM77104.1"/>
    <property type="molecule type" value="Genomic_DNA"/>
</dbReference>
<protein>
    <recommendedName>
        <fullName evidence="6">FAD-binding PCMH-type domain-containing protein</fullName>
    </recommendedName>
</protein>
<feature type="domain" description="FAD-binding PCMH-type" evidence="6">
    <location>
        <begin position="66"/>
        <end position="237"/>
    </location>
</feature>
<keyword evidence="8" id="KW-1185">Reference proteome</keyword>
<reference evidence="8" key="1">
    <citation type="journal article" date="2012" name="Proc. Natl. Acad. Sci. U.S.A.">
        <title>Genome sequence of the button mushroom Agaricus bisporus reveals mechanisms governing adaptation to a humic-rich ecological niche.</title>
        <authorList>
            <person name="Morin E."/>
            <person name="Kohler A."/>
            <person name="Baker A.R."/>
            <person name="Foulongne-Oriol M."/>
            <person name="Lombard V."/>
            <person name="Nagy L.G."/>
            <person name="Ohm R.A."/>
            <person name="Patyshakuliyeva A."/>
            <person name="Brun A."/>
            <person name="Aerts A.L."/>
            <person name="Bailey A.M."/>
            <person name="Billette C."/>
            <person name="Coutinho P.M."/>
            <person name="Deakin G."/>
            <person name="Doddapaneni H."/>
            <person name="Floudas D."/>
            <person name="Grimwood J."/>
            <person name="Hilden K."/>
            <person name="Kuees U."/>
            <person name="LaButti K.M."/>
            <person name="Lapidus A."/>
            <person name="Lindquist E.A."/>
            <person name="Lucas S.M."/>
            <person name="Murat C."/>
            <person name="Riley R.W."/>
            <person name="Salamov A.A."/>
            <person name="Schmutz J."/>
            <person name="Subramanian V."/>
            <person name="Woesten H.A.B."/>
            <person name="Xu J."/>
            <person name="Eastwood D.C."/>
            <person name="Foster G.D."/>
            <person name="Sonnenberg A.S."/>
            <person name="Cullen D."/>
            <person name="de Vries R.P."/>
            <person name="Lundell T."/>
            <person name="Hibbett D.S."/>
            <person name="Henrissat B."/>
            <person name="Burton K.S."/>
            <person name="Kerrigan R.W."/>
            <person name="Challen M.P."/>
            <person name="Grigoriev I.V."/>
            <person name="Martin F."/>
        </authorList>
    </citation>
    <scope>NUCLEOTIDE SEQUENCE [LARGE SCALE GENOMIC DNA]</scope>
    <source>
        <strain evidence="8">JB137-S8 / ATCC MYA-4627 / FGSC 10392</strain>
    </source>
</reference>
<feature type="chain" id="PRO_5003884938" description="FAD-binding PCMH-type domain-containing protein" evidence="5">
    <location>
        <begin position="22"/>
        <end position="491"/>
    </location>
</feature>
<dbReference type="PANTHER" id="PTHR42973">
    <property type="entry name" value="BINDING OXIDOREDUCTASE, PUTATIVE (AFU_ORTHOLOGUE AFUA_1G17690)-RELATED"/>
    <property type="match status" value="1"/>
</dbReference>
<accession>K5VRN6</accession>
<dbReference type="OMA" id="HYSHISY"/>
<proteinExistence type="inferred from homology"/>
<keyword evidence="3" id="KW-0274">FAD</keyword>
<dbReference type="KEGG" id="abp:AGABI1DRAFT77886"/>
<evidence type="ECO:0000313" key="8">
    <source>
        <dbReference type="Proteomes" id="UP000008493"/>
    </source>
</evidence>
<dbReference type="GeneID" id="18831454"/>
<dbReference type="GO" id="GO:0016491">
    <property type="term" value="F:oxidoreductase activity"/>
    <property type="evidence" value="ECO:0007669"/>
    <property type="project" value="UniProtKB-KW"/>
</dbReference>
<dbReference type="PANTHER" id="PTHR42973:SF13">
    <property type="entry name" value="FAD-BINDING PCMH-TYPE DOMAIN-CONTAINING PROTEIN"/>
    <property type="match status" value="1"/>
</dbReference>
<evidence type="ECO:0000256" key="4">
    <source>
        <dbReference type="ARBA" id="ARBA00023002"/>
    </source>
</evidence>
<name>K5VRN6_AGABU</name>
<sequence>MLLTRSLESLAAISLVSGVMADSAGSSGHQGAAGACALLQQKVPHIVHFPGTLEYLTNIDHYEEVATQDSACGVTPKMVEDVRIIIRTVGRDDVRSPFAIKSGGHALNPGFSSTLGVQISLQNFLDFEYDSKAQTVRLGSAWTWDAVYEKLQPENVTVVGARISGVGMGVLFGGGFSWYTNQHGLAVDNVIAFDLVLPNGTYVNVKQNSHPDLYFGLRGGLNNFGIVTGATLRTWPSGRIWGGNIEYSINHKDQVIKAVEEFSMNNKDEKAQLEATYTVTSKRAFWQVLFFYDAPVASPIPFRRFLSIPSTKDTTKITTHSQLVKDSKFPPVIGSYFHTVPIIHYTARILDVVEKTINASYAKSLVDERSAGVFYWIAEPFFNHYSHISYPSAFPHSTSNPTTPSCFWFNYTSPRDVEYFRQLIKDAGTEVQKAVVQEGQGHWDDVKYPNYAVKGTAVEEVYGKSLDRMRALKARIDRKDVMGLQGEGFLI</sequence>
<evidence type="ECO:0000256" key="1">
    <source>
        <dbReference type="ARBA" id="ARBA00005466"/>
    </source>
</evidence>
<keyword evidence="4" id="KW-0560">Oxidoreductase</keyword>
<dbReference type="GO" id="GO:0071949">
    <property type="term" value="F:FAD binding"/>
    <property type="evidence" value="ECO:0007669"/>
    <property type="project" value="InterPro"/>
</dbReference>
<dbReference type="InterPro" id="IPR016166">
    <property type="entry name" value="FAD-bd_PCMH"/>
</dbReference>
<dbReference type="SUPFAM" id="SSF56176">
    <property type="entry name" value="FAD-binding/transporter-associated domain-like"/>
    <property type="match status" value="1"/>
</dbReference>
<dbReference type="PROSITE" id="PS51387">
    <property type="entry name" value="FAD_PCMH"/>
    <property type="match status" value="1"/>
</dbReference>
<dbReference type="AlphaFoldDB" id="K5VRN6"/>
<dbReference type="HOGENOM" id="CLU_018354_1_0_1"/>
<dbReference type="eggNOG" id="KOG1231">
    <property type="taxonomic scope" value="Eukaryota"/>
</dbReference>
<evidence type="ECO:0000313" key="7">
    <source>
        <dbReference type="EMBL" id="EKM77104.1"/>
    </source>
</evidence>
<keyword evidence="2" id="KW-0285">Flavoprotein</keyword>
<gene>
    <name evidence="7" type="ORF">AGABI1DRAFT_77886</name>
</gene>
<keyword evidence="5" id="KW-0732">Signal</keyword>
<dbReference type="InterPro" id="IPR050416">
    <property type="entry name" value="FAD-linked_Oxidoreductase"/>
</dbReference>
<feature type="signal peptide" evidence="5">
    <location>
        <begin position="1"/>
        <end position="21"/>
    </location>
</feature>
<dbReference type="Pfam" id="PF01565">
    <property type="entry name" value="FAD_binding_4"/>
    <property type="match status" value="1"/>
</dbReference>
<evidence type="ECO:0000256" key="2">
    <source>
        <dbReference type="ARBA" id="ARBA00022630"/>
    </source>
</evidence>
<organism evidence="7 8">
    <name type="scientific">Agaricus bisporus var. burnettii (strain JB137-S8 / ATCC MYA-4627 / FGSC 10392)</name>
    <name type="common">White button mushroom</name>
    <dbReference type="NCBI Taxonomy" id="597362"/>
    <lineage>
        <taxon>Eukaryota</taxon>
        <taxon>Fungi</taxon>
        <taxon>Dikarya</taxon>
        <taxon>Basidiomycota</taxon>
        <taxon>Agaricomycotina</taxon>
        <taxon>Agaricomycetes</taxon>
        <taxon>Agaricomycetidae</taxon>
        <taxon>Agaricales</taxon>
        <taxon>Agaricineae</taxon>
        <taxon>Agaricaceae</taxon>
        <taxon>Agaricus</taxon>
    </lineage>
</organism>
<dbReference type="Proteomes" id="UP000008493">
    <property type="component" value="Unassembled WGS sequence"/>
</dbReference>
<dbReference type="InterPro" id="IPR006094">
    <property type="entry name" value="Oxid_FAD_bind_N"/>
</dbReference>
<dbReference type="STRING" id="597362.K5VRN6"/>
<dbReference type="Gene3D" id="3.30.465.10">
    <property type="match status" value="1"/>
</dbReference>
<dbReference type="InParanoid" id="K5VRN6"/>
<dbReference type="InterPro" id="IPR016169">
    <property type="entry name" value="FAD-bd_PCMH_sub2"/>
</dbReference>
<dbReference type="RefSeq" id="XP_007332392.1">
    <property type="nucleotide sequence ID" value="XM_007332330.1"/>
</dbReference>